<accession>A0A0L8GEA6</accession>
<evidence type="ECO:0000313" key="1">
    <source>
        <dbReference type="EMBL" id="KOF75169.1"/>
    </source>
</evidence>
<sequence>MKENATLTTNLKGHMPHNILLTRIQSFIYNNTNYLWSQSSAFCCARVCVCV</sequence>
<proteinExistence type="predicted"/>
<reference evidence="1" key="1">
    <citation type="submission" date="2015-07" db="EMBL/GenBank/DDBJ databases">
        <title>MeaNS - Measles Nucleotide Surveillance Program.</title>
        <authorList>
            <person name="Tran T."/>
            <person name="Druce J."/>
        </authorList>
    </citation>
    <scope>NUCLEOTIDE SEQUENCE</scope>
    <source>
        <strain evidence="1">UCB-OBI-ISO-001</strain>
        <tissue evidence="1">Gonad</tissue>
    </source>
</reference>
<gene>
    <name evidence="1" type="ORF">OCBIM_22035160mg</name>
</gene>
<dbReference type="EMBL" id="KQ422291">
    <property type="protein sequence ID" value="KOF75169.1"/>
    <property type="molecule type" value="Genomic_DNA"/>
</dbReference>
<protein>
    <submittedName>
        <fullName evidence="1">Uncharacterized protein</fullName>
    </submittedName>
</protein>
<organism evidence="1">
    <name type="scientific">Octopus bimaculoides</name>
    <name type="common">California two-spotted octopus</name>
    <dbReference type="NCBI Taxonomy" id="37653"/>
    <lineage>
        <taxon>Eukaryota</taxon>
        <taxon>Metazoa</taxon>
        <taxon>Spiralia</taxon>
        <taxon>Lophotrochozoa</taxon>
        <taxon>Mollusca</taxon>
        <taxon>Cephalopoda</taxon>
        <taxon>Coleoidea</taxon>
        <taxon>Octopodiformes</taxon>
        <taxon>Octopoda</taxon>
        <taxon>Incirrata</taxon>
        <taxon>Octopodidae</taxon>
        <taxon>Octopus</taxon>
    </lineage>
</organism>
<name>A0A0L8GEA6_OCTBM</name>
<dbReference type="AlphaFoldDB" id="A0A0L8GEA6"/>